<proteinExistence type="predicted"/>
<organism evidence="2 3">
    <name type="scientific">Coptis chinensis</name>
    <dbReference type="NCBI Taxonomy" id="261450"/>
    <lineage>
        <taxon>Eukaryota</taxon>
        <taxon>Viridiplantae</taxon>
        <taxon>Streptophyta</taxon>
        <taxon>Embryophyta</taxon>
        <taxon>Tracheophyta</taxon>
        <taxon>Spermatophyta</taxon>
        <taxon>Magnoliopsida</taxon>
        <taxon>Ranunculales</taxon>
        <taxon>Ranunculaceae</taxon>
        <taxon>Coptidoideae</taxon>
        <taxon>Coptis</taxon>
    </lineage>
</organism>
<dbReference type="Proteomes" id="UP000631114">
    <property type="component" value="Unassembled WGS sequence"/>
</dbReference>
<feature type="compositionally biased region" description="Polar residues" evidence="1">
    <location>
        <begin position="30"/>
        <end position="43"/>
    </location>
</feature>
<evidence type="ECO:0000256" key="1">
    <source>
        <dbReference type="SAM" id="MobiDB-lite"/>
    </source>
</evidence>
<feature type="region of interest" description="Disordered" evidence="1">
    <location>
        <begin position="30"/>
        <end position="61"/>
    </location>
</feature>
<dbReference type="AlphaFoldDB" id="A0A835HLR4"/>
<dbReference type="EMBL" id="JADFTS010000006">
    <property type="protein sequence ID" value="KAF9600679.1"/>
    <property type="molecule type" value="Genomic_DNA"/>
</dbReference>
<sequence length="293" mass="32725">MGASKRSSSSGEEDGDAEWKAAIDSVAANSYNTSTSEKLSKSNGVLIHTNGEDEENSHKPRPLKHYQIKAQKMLDEILEKSLVVANDPVPASNDKPVVEEDGIRLFRRAPPGIVDPIVGYKHVVETILLLSDELLQPRKRPKILPGEVADEKSKKFRRQLQSIVVDGMDIMASARDACQKSLARFQAKDAAAKAATKKEEERVAELKKIRGEKWLPSIAKEMQPLGSFGSSAFAPQGPLRIFCASPFVTHSDHHLMDYFLVLHTTHGFASVQLYWPSDYFFISRRMMRHSLDK</sequence>
<gene>
    <name evidence="2" type="ORF">IFM89_011350</name>
</gene>
<evidence type="ECO:0000313" key="2">
    <source>
        <dbReference type="EMBL" id="KAF9600679.1"/>
    </source>
</evidence>
<reference evidence="2 3" key="1">
    <citation type="submission" date="2020-10" db="EMBL/GenBank/DDBJ databases">
        <title>The Coptis chinensis genome and diversification of protoberbering-type alkaloids.</title>
        <authorList>
            <person name="Wang B."/>
            <person name="Shu S."/>
            <person name="Song C."/>
            <person name="Liu Y."/>
        </authorList>
    </citation>
    <scope>NUCLEOTIDE SEQUENCE [LARGE SCALE GENOMIC DNA]</scope>
    <source>
        <strain evidence="2">HL-2020</strain>
        <tissue evidence="2">Leaf</tissue>
    </source>
</reference>
<dbReference type="PANTHER" id="PTHR36765:SF1">
    <property type="entry name" value="EXPRESSED PROTEIN"/>
    <property type="match status" value="1"/>
</dbReference>
<dbReference type="OrthoDB" id="1919921at2759"/>
<name>A0A835HLR4_9MAGN</name>
<dbReference type="PANTHER" id="PTHR36765">
    <property type="entry name" value="EXPRESSED PROTEIN"/>
    <property type="match status" value="1"/>
</dbReference>
<protein>
    <submittedName>
        <fullName evidence="2">Uncharacterized protein</fullName>
    </submittedName>
</protein>
<evidence type="ECO:0000313" key="3">
    <source>
        <dbReference type="Proteomes" id="UP000631114"/>
    </source>
</evidence>
<keyword evidence="3" id="KW-1185">Reference proteome</keyword>
<accession>A0A835HLR4</accession>
<comment type="caution">
    <text evidence="2">The sequence shown here is derived from an EMBL/GenBank/DDBJ whole genome shotgun (WGS) entry which is preliminary data.</text>
</comment>